<dbReference type="CDD" id="cd04301">
    <property type="entry name" value="NAT_SF"/>
    <property type="match status" value="1"/>
</dbReference>
<dbReference type="Pfam" id="PF00583">
    <property type="entry name" value="Acetyltransf_1"/>
    <property type="match status" value="1"/>
</dbReference>
<dbReference type="RefSeq" id="WP_191636259.1">
    <property type="nucleotide sequence ID" value="NZ_CABVHY010000029.1"/>
</dbReference>
<dbReference type="InterPro" id="IPR000182">
    <property type="entry name" value="GNAT_dom"/>
</dbReference>
<organism evidence="4 5">
    <name type="scientific">Pseudomonas fluorescens</name>
    <dbReference type="NCBI Taxonomy" id="294"/>
    <lineage>
        <taxon>Bacteria</taxon>
        <taxon>Pseudomonadati</taxon>
        <taxon>Pseudomonadota</taxon>
        <taxon>Gammaproteobacteria</taxon>
        <taxon>Pseudomonadales</taxon>
        <taxon>Pseudomonadaceae</taxon>
        <taxon>Pseudomonas</taxon>
    </lineage>
</organism>
<dbReference type="Proteomes" id="UP000379480">
    <property type="component" value="Unassembled WGS sequence"/>
</dbReference>
<dbReference type="AlphaFoldDB" id="A0A5E7ET85"/>
<dbReference type="Gene3D" id="3.40.630.30">
    <property type="match status" value="1"/>
</dbReference>
<dbReference type="GO" id="GO:0016747">
    <property type="term" value="F:acyltransferase activity, transferring groups other than amino-acyl groups"/>
    <property type="evidence" value="ECO:0007669"/>
    <property type="project" value="InterPro"/>
</dbReference>
<keyword evidence="2" id="KW-0012">Acyltransferase</keyword>
<protein>
    <recommendedName>
        <fullName evidence="3">N-acetyltransferase domain-containing protein</fullName>
    </recommendedName>
</protein>
<dbReference type="EMBL" id="CABVHY010000029">
    <property type="protein sequence ID" value="VVO30140.1"/>
    <property type="molecule type" value="Genomic_DNA"/>
</dbReference>
<accession>A0A5E7ET85</accession>
<evidence type="ECO:0000313" key="5">
    <source>
        <dbReference type="Proteomes" id="UP000379480"/>
    </source>
</evidence>
<reference evidence="4 5" key="1">
    <citation type="submission" date="2019-09" db="EMBL/GenBank/DDBJ databases">
        <authorList>
            <person name="Chandra G."/>
            <person name="Truman W A."/>
        </authorList>
    </citation>
    <scope>NUCLEOTIDE SEQUENCE [LARGE SCALE GENOMIC DNA]</scope>
    <source>
        <strain evidence="4">PS723</strain>
    </source>
</reference>
<feature type="domain" description="N-acetyltransferase" evidence="3">
    <location>
        <begin position="1"/>
        <end position="157"/>
    </location>
</feature>
<proteinExistence type="predicted"/>
<evidence type="ECO:0000256" key="1">
    <source>
        <dbReference type="ARBA" id="ARBA00022679"/>
    </source>
</evidence>
<dbReference type="InterPro" id="IPR050832">
    <property type="entry name" value="Bact_Acetyltransf"/>
</dbReference>
<evidence type="ECO:0000256" key="2">
    <source>
        <dbReference type="ARBA" id="ARBA00023315"/>
    </source>
</evidence>
<evidence type="ECO:0000313" key="4">
    <source>
        <dbReference type="EMBL" id="VVO30140.1"/>
    </source>
</evidence>
<name>A0A5E7ET85_PSEFL</name>
<sequence length="161" mass="18077">MEIRLTQATDWRLLKQVRLAALLDTPTAFGVSYQTAADYTDEQWKDRASSAAGTEFWLAIEDDKPLGMIGGGVSQANRYNLIGMWVEPAARGSGVATRLVEAVKFRATGKGHDRVFLDVSPDNARAANFYLRQGFSFMDEWEQLVSHPHIRVQTMLWTIRG</sequence>
<dbReference type="InterPro" id="IPR016181">
    <property type="entry name" value="Acyl_CoA_acyltransferase"/>
</dbReference>
<dbReference type="PROSITE" id="PS51186">
    <property type="entry name" value="GNAT"/>
    <property type="match status" value="1"/>
</dbReference>
<gene>
    <name evidence="4" type="ORF">PS723_04922</name>
</gene>
<evidence type="ECO:0000259" key="3">
    <source>
        <dbReference type="PROSITE" id="PS51186"/>
    </source>
</evidence>
<dbReference type="SUPFAM" id="SSF55729">
    <property type="entry name" value="Acyl-CoA N-acyltransferases (Nat)"/>
    <property type="match status" value="1"/>
</dbReference>
<dbReference type="PANTHER" id="PTHR43877">
    <property type="entry name" value="AMINOALKYLPHOSPHONATE N-ACETYLTRANSFERASE-RELATED-RELATED"/>
    <property type="match status" value="1"/>
</dbReference>
<keyword evidence="1" id="KW-0808">Transferase</keyword>
<dbReference type="PANTHER" id="PTHR43877:SF2">
    <property type="entry name" value="AMINOALKYLPHOSPHONATE N-ACETYLTRANSFERASE-RELATED"/>
    <property type="match status" value="1"/>
</dbReference>